<accession>A0A7D9LJ02</accession>
<evidence type="ECO:0000313" key="1">
    <source>
        <dbReference type="EMBL" id="CAB4033882.1"/>
    </source>
</evidence>
<feature type="non-terminal residue" evidence="1">
    <location>
        <position position="76"/>
    </location>
</feature>
<dbReference type="PANTHER" id="PTHR13170:SF16">
    <property type="entry name" value="PROTEIN O-GLCNACASE"/>
    <property type="match status" value="1"/>
</dbReference>
<dbReference type="EMBL" id="CACRXK020019636">
    <property type="protein sequence ID" value="CAB4033882.1"/>
    <property type="molecule type" value="Genomic_DNA"/>
</dbReference>
<organism evidence="1 2">
    <name type="scientific">Paramuricea clavata</name>
    <name type="common">Red gorgonian</name>
    <name type="synonym">Violescent sea-whip</name>
    <dbReference type="NCBI Taxonomy" id="317549"/>
    <lineage>
        <taxon>Eukaryota</taxon>
        <taxon>Metazoa</taxon>
        <taxon>Cnidaria</taxon>
        <taxon>Anthozoa</taxon>
        <taxon>Octocorallia</taxon>
        <taxon>Malacalcyonacea</taxon>
        <taxon>Plexauridae</taxon>
        <taxon>Paramuricea</taxon>
    </lineage>
</organism>
<dbReference type="OrthoDB" id="9975416at2759"/>
<protein>
    <submittedName>
        <fullName evidence="1">Uncharacterized protein</fullName>
    </submittedName>
</protein>
<gene>
    <name evidence="1" type="ORF">PACLA_8A011412</name>
</gene>
<dbReference type="InterPro" id="IPR051822">
    <property type="entry name" value="Glycosyl_Hydrolase_84"/>
</dbReference>
<dbReference type="AlphaFoldDB" id="A0A7D9LJ02"/>
<evidence type="ECO:0000313" key="2">
    <source>
        <dbReference type="Proteomes" id="UP001152795"/>
    </source>
</evidence>
<reference evidence="1" key="1">
    <citation type="submission" date="2020-04" db="EMBL/GenBank/DDBJ databases">
        <authorList>
            <person name="Alioto T."/>
            <person name="Alioto T."/>
            <person name="Gomez Garrido J."/>
        </authorList>
    </citation>
    <scope>NUCLEOTIDE SEQUENCE</scope>
    <source>
        <strain evidence="1">A484AB</strain>
    </source>
</reference>
<dbReference type="PANTHER" id="PTHR13170">
    <property type="entry name" value="O-GLCNACASE"/>
    <property type="match status" value="1"/>
</dbReference>
<comment type="caution">
    <text evidence="1">The sequence shown here is derived from an EMBL/GenBank/DDBJ whole genome shotgun (WGS) entry which is preliminary data.</text>
</comment>
<keyword evidence="2" id="KW-1185">Reference proteome</keyword>
<sequence>MFLDSKTKKRKEKSFIPDDPEPWVIRGGICGEMQRLLPMLEGGSDLFTQGAPQVPTSSVYTIRPFTAADKAELYEI</sequence>
<dbReference type="Proteomes" id="UP001152795">
    <property type="component" value="Unassembled WGS sequence"/>
</dbReference>
<dbReference type="Gene3D" id="1.20.58.240">
    <property type="entry name" value="STAT, domain 1"/>
    <property type="match status" value="1"/>
</dbReference>
<name>A0A7D9LJ02_PARCT</name>
<proteinExistence type="predicted"/>